<dbReference type="InterPro" id="IPR025558">
    <property type="entry name" value="DUF4283"/>
</dbReference>
<dbReference type="Pfam" id="PF14392">
    <property type="entry name" value="zf-CCHC_4"/>
    <property type="match status" value="1"/>
</dbReference>
<dbReference type="AlphaFoldDB" id="A0A1J3FQ91"/>
<evidence type="ECO:0000256" key="2">
    <source>
        <dbReference type="SAM" id="Phobius"/>
    </source>
</evidence>
<evidence type="ECO:0000313" key="5">
    <source>
        <dbReference type="EMBL" id="JAU45582.1"/>
    </source>
</evidence>
<dbReference type="PANTHER" id="PTHR31286">
    <property type="entry name" value="GLYCINE-RICH CELL WALL STRUCTURAL PROTEIN 1.8-LIKE"/>
    <property type="match status" value="1"/>
</dbReference>
<feature type="region of interest" description="Disordered" evidence="1">
    <location>
        <begin position="294"/>
        <end position="383"/>
    </location>
</feature>
<dbReference type="EMBL" id="GEVK01007250">
    <property type="protein sequence ID" value="JAU45582.1"/>
    <property type="molecule type" value="Transcribed_RNA"/>
</dbReference>
<keyword evidence="2" id="KW-0812">Transmembrane</keyword>
<dbReference type="Pfam" id="PF14111">
    <property type="entry name" value="DUF4283"/>
    <property type="match status" value="1"/>
</dbReference>
<keyword evidence="2" id="KW-1133">Transmembrane helix</keyword>
<name>A0A1J3FQ91_NOCCA</name>
<gene>
    <name evidence="5" type="ORF">LC_TR12086_c0_g1_i1_g.42139</name>
</gene>
<feature type="transmembrane region" description="Helical" evidence="2">
    <location>
        <begin position="49"/>
        <end position="71"/>
    </location>
</feature>
<proteinExistence type="predicted"/>
<evidence type="ECO:0008006" key="6">
    <source>
        <dbReference type="Google" id="ProtNLM"/>
    </source>
</evidence>
<dbReference type="InterPro" id="IPR040256">
    <property type="entry name" value="At4g02000-like"/>
</dbReference>
<evidence type="ECO:0000259" key="4">
    <source>
        <dbReference type="Pfam" id="PF14392"/>
    </source>
</evidence>
<feature type="domain" description="Zinc knuckle CX2CX4HX4C" evidence="4">
    <location>
        <begin position="244"/>
        <end position="290"/>
    </location>
</feature>
<protein>
    <recommendedName>
        <fullName evidence="6">DUF4283 domain-containing protein</fullName>
    </recommendedName>
</protein>
<feature type="compositionally biased region" description="Basic and acidic residues" evidence="1">
    <location>
        <begin position="342"/>
        <end position="357"/>
    </location>
</feature>
<dbReference type="PANTHER" id="PTHR31286:SF178">
    <property type="entry name" value="DUF4283 DOMAIN-CONTAINING PROTEIN"/>
    <property type="match status" value="1"/>
</dbReference>
<sequence>MCYGNILDGVEDLDGDSLNFDEISISEAFRYKRETKEWNITHQFNHLCLFRLCFFGFLVLFFTILCFGPFVQGSEMAQGSLIGGGGSNKGEKKPAARLKITVPRFDNTALIRGYSRTLIGRCMNPAAQDVQALLHHMPRFWKMEERVAGAELGMGRFQFDFDREEDIEEVFKLEPFHFDYWMVSLVRWEPVVDPVYPSALKFWVRMMGIPLHFWAEPTFRSIGEAIGEVLEVDIDGGRVRVCLDGYKPLVFETTVEFHSGEETVVALRYERLFGFCRECSSLCHDVLQCPVTRRAREERDNQRRREEKPDGGAMSYKGIVINGPSGENGHARQANNGNGGDLKGKGKIVESREEKGKRQAVFRGNGRHGGETSGSQRRTAGYVPPEQRKRINRPTTGNRNMEPQPVVNMGTETDVKEASPHHHSAKKVRKALDFNADVAGVDVEGNKAEDPNGATVGENYVPVEVMSSTVGVDPTVQVPVAQEEGEDGEIWWNEMIDEEEAENIYSGRNSGSVGAERQQ</sequence>
<organism evidence="5">
    <name type="scientific">Noccaea caerulescens</name>
    <name type="common">Alpine penny-cress</name>
    <name type="synonym">Thlaspi caerulescens</name>
    <dbReference type="NCBI Taxonomy" id="107243"/>
    <lineage>
        <taxon>Eukaryota</taxon>
        <taxon>Viridiplantae</taxon>
        <taxon>Streptophyta</taxon>
        <taxon>Embryophyta</taxon>
        <taxon>Tracheophyta</taxon>
        <taxon>Spermatophyta</taxon>
        <taxon>Magnoliopsida</taxon>
        <taxon>eudicotyledons</taxon>
        <taxon>Gunneridae</taxon>
        <taxon>Pentapetalae</taxon>
        <taxon>rosids</taxon>
        <taxon>malvids</taxon>
        <taxon>Brassicales</taxon>
        <taxon>Brassicaceae</taxon>
        <taxon>Coluteocarpeae</taxon>
        <taxon>Noccaea</taxon>
    </lineage>
</organism>
<evidence type="ECO:0000259" key="3">
    <source>
        <dbReference type="Pfam" id="PF14111"/>
    </source>
</evidence>
<reference evidence="5" key="1">
    <citation type="submission" date="2016-07" db="EMBL/GenBank/DDBJ databases">
        <title>De novo transcriptome assembly of four accessions of the metal hyperaccumulator plant Noccaea caerulescens.</title>
        <authorList>
            <person name="Blande D."/>
            <person name="Halimaa P."/>
            <person name="Tervahauta A.I."/>
            <person name="Aarts M.G."/>
            <person name="Karenlampi S.O."/>
        </authorList>
    </citation>
    <scope>NUCLEOTIDE SEQUENCE</scope>
</reference>
<dbReference type="InterPro" id="IPR025836">
    <property type="entry name" value="Zn_knuckle_CX2CX4HX4C"/>
</dbReference>
<keyword evidence="2" id="KW-0472">Membrane</keyword>
<accession>A0A1J3FQ91</accession>
<feature type="compositionally biased region" description="Basic and acidic residues" evidence="1">
    <location>
        <begin position="294"/>
        <end position="310"/>
    </location>
</feature>
<evidence type="ECO:0000256" key="1">
    <source>
        <dbReference type="SAM" id="MobiDB-lite"/>
    </source>
</evidence>
<feature type="domain" description="DUF4283" evidence="3">
    <location>
        <begin position="116"/>
        <end position="194"/>
    </location>
</feature>